<keyword evidence="4" id="KW-0808">Transferase</keyword>
<name>A0A9P5D7Q5_9HYPO</name>
<organism evidence="11 12">
    <name type="scientific">Geosmithia morbida</name>
    <dbReference type="NCBI Taxonomy" id="1094350"/>
    <lineage>
        <taxon>Eukaryota</taxon>
        <taxon>Fungi</taxon>
        <taxon>Dikarya</taxon>
        <taxon>Ascomycota</taxon>
        <taxon>Pezizomycotina</taxon>
        <taxon>Sordariomycetes</taxon>
        <taxon>Hypocreomycetidae</taxon>
        <taxon>Hypocreales</taxon>
        <taxon>Bionectriaceae</taxon>
        <taxon>Geosmithia</taxon>
    </lineage>
</organism>
<dbReference type="CDD" id="cd18089">
    <property type="entry name" value="SPOUT_Trm10-like"/>
    <property type="match status" value="1"/>
</dbReference>
<evidence type="ECO:0000259" key="10">
    <source>
        <dbReference type="PROSITE" id="PS51675"/>
    </source>
</evidence>
<feature type="domain" description="SAM-dependent MTase TRM10-type" evidence="10">
    <location>
        <begin position="100"/>
        <end position="338"/>
    </location>
</feature>
<dbReference type="GO" id="GO:0052905">
    <property type="term" value="F:tRNA (guanosine(9)-N1)-methyltransferase activity"/>
    <property type="evidence" value="ECO:0007669"/>
    <property type="project" value="UniProtKB-EC"/>
</dbReference>
<dbReference type="GeneID" id="55967481"/>
<evidence type="ECO:0000256" key="4">
    <source>
        <dbReference type="ARBA" id="ARBA00022679"/>
    </source>
</evidence>
<dbReference type="PANTHER" id="PTHR13563:SF13">
    <property type="entry name" value="TRNA METHYLTRANSFERASE 10 HOMOLOG A"/>
    <property type="match status" value="1"/>
</dbReference>
<feature type="compositionally biased region" description="Basic and acidic residues" evidence="9">
    <location>
        <begin position="376"/>
        <end position="395"/>
    </location>
</feature>
<feature type="compositionally biased region" description="Basic and acidic residues" evidence="9">
    <location>
        <begin position="341"/>
        <end position="351"/>
    </location>
</feature>
<evidence type="ECO:0000256" key="6">
    <source>
        <dbReference type="ARBA" id="ARBA00031792"/>
    </source>
</evidence>
<dbReference type="RefSeq" id="XP_035324657.1">
    <property type="nucleotide sequence ID" value="XM_035463233.1"/>
</dbReference>
<reference evidence="11" key="1">
    <citation type="submission" date="2020-03" db="EMBL/GenBank/DDBJ databases">
        <title>Site-based positive gene gene selection in Geosmithia morbida across the United States reveals a broad range of putative effectors and factors for local host and environmental adapation.</title>
        <authorList>
            <person name="Onufrak A."/>
            <person name="Murdoch R.W."/>
            <person name="Gazis R."/>
            <person name="Huff M."/>
            <person name="Staton M."/>
            <person name="Klingeman W."/>
            <person name="Hadziabdic D."/>
        </authorList>
    </citation>
    <scope>NUCLEOTIDE SEQUENCE</scope>
    <source>
        <strain evidence="11">1262</strain>
    </source>
</reference>
<keyword evidence="12" id="KW-1185">Reference proteome</keyword>
<gene>
    <name evidence="11" type="ORF">GMORB2_1251</name>
</gene>
<dbReference type="AlphaFoldDB" id="A0A9P5D7Q5"/>
<feature type="compositionally biased region" description="Basic and acidic residues" evidence="9">
    <location>
        <begin position="60"/>
        <end position="70"/>
    </location>
</feature>
<dbReference type="InterPro" id="IPR028564">
    <property type="entry name" value="MT_TRM10-typ"/>
</dbReference>
<dbReference type="OrthoDB" id="278300at2759"/>
<proteinExistence type="predicted"/>
<evidence type="ECO:0000313" key="12">
    <source>
        <dbReference type="Proteomes" id="UP000749293"/>
    </source>
</evidence>
<evidence type="ECO:0000256" key="9">
    <source>
        <dbReference type="SAM" id="MobiDB-lite"/>
    </source>
</evidence>
<accession>A0A9P5D7Q5</accession>
<dbReference type="InterPro" id="IPR038459">
    <property type="entry name" value="MT_TRM10-typ_sf"/>
</dbReference>
<dbReference type="GO" id="GO:0005634">
    <property type="term" value="C:nucleus"/>
    <property type="evidence" value="ECO:0007669"/>
    <property type="project" value="TreeGrafter"/>
</dbReference>
<dbReference type="Proteomes" id="UP000749293">
    <property type="component" value="Unassembled WGS sequence"/>
</dbReference>
<dbReference type="InterPro" id="IPR007356">
    <property type="entry name" value="tRNA_m1G_MeTrfase_euk"/>
</dbReference>
<keyword evidence="5" id="KW-0949">S-adenosyl-L-methionine</keyword>
<evidence type="ECO:0000256" key="3">
    <source>
        <dbReference type="ARBA" id="ARBA00022603"/>
    </source>
</evidence>
<dbReference type="PANTHER" id="PTHR13563">
    <property type="entry name" value="TRNA (GUANINE-9-) METHYLTRANSFERASE"/>
    <property type="match status" value="1"/>
</dbReference>
<dbReference type="EC" id="2.1.1.221" evidence="1"/>
<dbReference type="GO" id="GO:0000049">
    <property type="term" value="F:tRNA binding"/>
    <property type="evidence" value="ECO:0007669"/>
    <property type="project" value="TreeGrafter"/>
</dbReference>
<protein>
    <recommendedName>
        <fullName evidence="2">tRNA (guanine(9)-N1)-methyltransferase</fullName>
        <ecNumber evidence="1">2.1.1.221</ecNumber>
    </recommendedName>
    <alternativeName>
        <fullName evidence="7">tRNA methyltransferase 10</fullName>
    </alternativeName>
    <alternativeName>
        <fullName evidence="6">tRNA(m1G9)-methyltransferase</fullName>
    </alternativeName>
</protein>
<evidence type="ECO:0000256" key="5">
    <source>
        <dbReference type="ARBA" id="ARBA00022691"/>
    </source>
</evidence>
<keyword evidence="3" id="KW-0489">Methyltransferase</keyword>
<evidence type="ECO:0000256" key="8">
    <source>
        <dbReference type="ARBA" id="ARBA00048434"/>
    </source>
</evidence>
<feature type="region of interest" description="Disordered" evidence="9">
    <location>
        <begin position="338"/>
        <end position="395"/>
    </location>
</feature>
<dbReference type="EMBL" id="JAANYQ010000002">
    <property type="protein sequence ID" value="KAF4126005.1"/>
    <property type="molecule type" value="Genomic_DNA"/>
</dbReference>
<evidence type="ECO:0000313" key="11">
    <source>
        <dbReference type="EMBL" id="KAF4126005.1"/>
    </source>
</evidence>
<sequence length="395" mass="45203">MSSEQVGDIAPPTQPQKAAEDAPSDAAVTREEVHVTADGQSAAPTPALRMSKNALKRLRKQQEWEDGRDDRRKRRKEKRYEMKDRRRERRQALEAQGLPPEERPTKKPSTVARIALVVDCDFEQYMSDKERISLSSQVTRSYSDNRNARYRVNLWMSGWKGRLLDRFETVLTNQHLSWKGVGFHSGDFVECSQRAQEKMRGEVVEPLQRSLDLQPLSWARDGKDPFPLPDPEPQPRPEYGHIIYLTSDSPYTLERLEPNKCYIVGGLVDKNREKGLCYRRARERGIRTARLPIGQFMMMQSRQVLATNHVVEIMLKWLEYEDWGAAFEAVIPKRKGGVLRGRTESESRDGQETAGQETAGQDEIGDSCTQVSEEQAESRGQNDAKQRGEGEAKEE</sequence>
<dbReference type="Gene3D" id="3.40.1280.30">
    <property type="match status" value="1"/>
</dbReference>
<comment type="caution">
    <text evidence="11">The sequence shown here is derived from an EMBL/GenBank/DDBJ whole genome shotgun (WGS) entry which is preliminary data.</text>
</comment>
<evidence type="ECO:0000256" key="1">
    <source>
        <dbReference type="ARBA" id="ARBA00012797"/>
    </source>
</evidence>
<feature type="region of interest" description="Disordered" evidence="9">
    <location>
        <begin position="1"/>
        <end position="108"/>
    </location>
</feature>
<evidence type="ECO:0000256" key="7">
    <source>
        <dbReference type="ARBA" id="ARBA00032166"/>
    </source>
</evidence>
<evidence type="ECO:0000256" key="2">
    <source>
        <dbReference type="ARBA" id="ARBA00020451"/>
    </source>
</evidence>
<dbReference type="GO" id="GO:0002939">
    <property type="term" value="P:tRNA N1-guanine methylation"/>
    <property type="evidence" value="ECO:0007669"/>
    <property type="project" value="TreeGrafter"/>
</dbReference>
<dbReference type="PROSITE" id="PS51675">
    <property type="entry name" value="SAM_MT_TRM10"/>
    <property type="match status" value="1"/>
</dbReference>
<comment type="catalytic activity">
    <reaction evidence="8">
        <text>guanosine(9) in tRNA + S-adenosyl-L-methionine = N(1)-methylguanosine(9) in tRNA + S-adenosyl-L-homocysteine + H(+)</text>
        <dbReference type="Rhea" id="RHEA:43156"/>
        <dbReference type="Rhea" id="RHEA-COMP:10367"/>
        <dbReference type="Rhea" id="RHEA-COMP:10368"/>
        <dbReference type="ChEBI" id="CHEBI:15378"/>
        <dbReference type="ChEBI" id="CHEBI:57856"/>
        <dbReference type="ChEBI" id="CHEBI:59789"/>
        <dbReference type="ChEBI" id="CHEBI:73542"/>
        <dbReference type="ChEBI" id="CHEBI:74269"/>
        <dbReference type="EC" id="2.1.1.221"/>
    </reaction>
</comment>